<keyword evidence="4" id="KW-1185">Reference proteome</keyword>
<feature type="region of interest" description="Disordered" evidence="1">
    <location>
        <begin position="269"/>
        <end position="346"/>
    </location>
</feature>
<evidence type="ECO:0000256" key="2">
    <source>
        <dbReference type="SAM" id="Phobius"/>
    </source>
</evidence>
<gene>
    <name evidence="3" type="ORF">J2S13_000932</name>
</gene>
<proteinExistence type="predicted"/>
<dbReference type="EMBL" id="JAUSUC010000008">
    <property type="protein sequence ID" value="MDQ0214536.1"/>
    <property type="molecule type" value="Genomic_DNA"/>
</dbReference>
<feature type="compositionally biased region" description="Polar residues" evidence="1">
    <location>
        <begin position="272"/>
        <end position="286"/>
    </location>
</feature>
<evidence type="ECO:0000256" key="1">
    <source>
        <dbReference type="SAM" id="MobiDB-lite"/>
    </source>
</evidence>
<evidence type="ECO:0000313" key="4">
    <source>
        <dbReference type="Proteomes" id="UP001237207"/>
    </source>
</evidence>
<reference evidence="3" key="1">
    <citation type="submission" date="2023-07" db="EMBL/GenBank/DDBJ databases">
        <title>Genomic Encyclopedia of Type Strains, Phase IV (KMG-IV): sequencing the most valuable type-strain genomes for metagenomic binning, comparative biology and taxonomic classification.</title>
        <authorList>
            <person name="Goeker M."/>
        </authorList>
    </citation>
    <scope>NUCLEOTIDE SEQUENCE</scope>
    <source>
        <strain evidence="3">DSM 23947</strain>
    </source>
</reference>
<dbReference type="Proteomes" id="UP001237207">
    <property type="component" value="Unassembled WGS sequence"/>
</dbReference>
<dbReference type="RefSeq" id="WP_307256525.1">
    <property type="nucleotide sequence ID" value="NZ_JAUSUC010000008.1"/>
</dbReference>
<feature type="compositionally biased region" description="Basic and acidic residues" evidence="1">
    <location>
        <begin position="288"/>
        <end position="302"/>
    </location>
</feature>
<protein>
    <submittedName>
        <fullName evidence="3">Uncharacterized protein</fullName>
    </submittedName>
</protein>
<organism evidence="3 4">
    <name type="scientific">Oikeobacillus pervagus</name>
    <dbReference type="NCBI Taxonomy" id="1325931"/>
    <lineage>
        <taxon>Bacteria</taxon>
        <taxon>Bacillati</taxon>
        <taxon>Bacillota</taxon>
        <taxon>Bacilli</taxon>
        <taxon>Bacillales</taxon>
        <taxon>Bacillaceae</taxon>
        <taxon>Oikeobacillus</taxon>
    </lineage>
</organism>
<keyword evidence="2" id="KW-1133">Transmembrane helix</keyword>
<name>A0AAJ1T3E6_9BACI</name>
<feature type="transmembrane region" description="Helical" evidence="2">
    <location>
        <begin position="6"/>
        <end position="25"/>
    </location>
</feature>
<feature type="transmembrane region" description="Helical" evidence="2">
    <location>
        <begin position="32"/>
        <end position="50"/>
    </location>
</feature>
<keyword evidence="2" id="KW-0812">Transmembrane</keyword>
<evidence type="ECO:0000313" key="3">
    <source>
        <dbReference type="EMBL" id="MDQ0214536.1"/>
    </source>
</evidence>
<sequence>MTKIITLLLSIFLIIPILYLIPLSLSVKGRMVITSVTVFIVLMGFFTQLILPLWQVFIILIILLCLSAYFLNKYGAKWLFEQTSDEEIVEEIGNPAHNTKPVMPNDHKEAIIPPTKHSKTMDGIAAGIQEDDHVEQQEKLTDELHPIEESSRVDSEKIDEEEVNRVEDYIAPLKEQVVTKEEDQLLEEFFDHDVGGINEWDMLEKLDENIPVGSSGHQQKADEDSYNIEELFSEELLYINDEGEPLDKSKHESNVVEEEEPLILDGEIHVPSESSTLAEMTGNTEDCYNEKNEKETSDPIERVEDEDQDQDEVVKSLSPLPQDQEGYDIESETQKKEVKDEEEENYEYLGQDETIPTEIYKLEQAHLENIEDNLEEKDIRVEPVFSQNEMNEQGGRATQLEFIDEKMEEQIEDKEVEIVADVEERMIKEEKKVIHHELLTSMLLQIEMKKQLLPRSDYEAMIKSHLHTNLHDRDYFIFAKVLLASYMESENEAEFRTFTHELEEKFRTYPFIMKEIATFRLLFMKIMDDKQ</sequence>
<comment type="caution">
    <text evidence="3">The sequence shown here is derived from an EMBL/GenBank/DDBJ whole genome shotgun (WGS) entry which is preliminary data.</text>
</comment>
<accession>A0AAJ1T3E6</accession>
<keyword evidence="2" id="KW-0472">Membrane</keyword>
<dbReference type="AlphaFoldDB" id="A0AAJ1T3E6"/>